<feature type="transmembrane region" description="Helical" evidence="6">
    <location>
        <begin position="328"/>
        <end position="350"/>
    </location>
</feature>
<dbReference type="PANTHER" id="PTHR30250:SF26">
    <property type="entry name" value="PSMA PROTEIN"/>
    <property type="match status" value="1"/>
</dbReference>
<evidence type="ECO:0000256" key="2">
    <source>
        <dbReference type="ARBA" id="ARBA00022475"/>
    </source>
</evidence>
<comment type="subcellular location">
    <subcellularLocation>
        <location evidence="1">Cell membrane</location>
        <topology evidence="1">Multi-pass membrane protein</topology>
    </subcellularLocation>
</comment>
<feature type="transmembrane region" description="Helical" evidence="6">
    <location>
        <begin position="83"/>
        <end position="101"/>
    </location>
</feature>
<protein>
    <recommendedName>
        <fullName evidence="9">Polysaccharide biosynthesis protein C-terminal domain-containing protein</fullName>
    </recommendedName>
</protein>
<feature type="transmembrane region" description="Helical" evidence="6">
    <location>
        <begin position="356"/>
        <end position="376"/>
    </location>
</feature>
<dbReference type="EnsemblBacteria" id="BAA30102">
    <property type="protein sequence ID" value="BAA30102"/>
    <property type="gene ID" value="BAA30102"/>
</dbReference>
<accession>O58733</accession>
<feature type="transmembrane region" description="Helical" evidence="6">
    <location>
        <begin position="12"/>
        <end position="30"/>
    </location>
</feature>
<feature type="transmembrane region" description="Helical" evidence="6">
    <location>
        <begin position="388"/>
        <end position="417"/>
    </location>
</feature>
<dbReference type="Proteomes" id="UP000000752">
    <property type="component" value="Chromosome"/>
</dbReference>
<name>O58733_PYRHO</name>
<feature type="transmembrane region" description="Helical" evidence="6">
    <location>
        <begin position="193"/>
        <end position="212"/>
    </location>
</feature>
<keyword evidence="3 6" id="KW-0812">Transmembrane</keyword>
<sequence length="432" mass="47655">MSMNRKRVIVRHSIASVIALALFGGSRFLYNVIISRKFGVEVLGEINSLISQAFFLAGFLAFFSIGVGKYTAEFLGRGEKNRIKSIAGISFLSPLLGLVLMPINFSLALLSILRAIQLTFRSFIYGLHRGEVYAYSIMLGFTLFLLGFLGDPLLPYYLFLATISVFGVVYLSREKLIGKPRINDFILLAKYSVWAFLGSASGIFLIQGPYFLTDILSGSESAGIVSAILSTAFLLSYLPQVVQSAIVPIFAYDYGKGSMETSKRLAEVSVEMLSIATAIIVFAILAFQPIIERIFRLKLGTLLLPALIGVEIYVSYNPLINLLSATKFIRSSSIYAISGSIVSLISWLLLIPKHGALGTLIGLIMGYSTIFALTLAKTVKEFGVKPRITVPLFLAIILQLLSKFISPIILVIAYLIIEWRKIRLFLHDIRSL</sequence>
<dbReference type="PANTHER" id="PTHR30250">
    <property type="entry name" value="PST FAMILY PREDICTED COLANIC ACID TRANSPORTER"/>
    <property type="match status" value="1"/>
</dbReference>
<reference evidence="7 8" key="1">
    <citation type="journal article" date="1998" name="DNA Res.">
        <title>Complete sequence and gene organization of the genome of a hyper-thermophilic archaebacterium, Pyrococcus horikoshii OT3.</title>
        <authorList>
            <person name="Kawarabayasi Y."/>
            <person name="Sawada M."/>
            <person name="Horikawa H."/>
            <person name="Haikawa Y."/>
            <person name="Hino Y."/>
            <person name="Yamamoto S."/>
            <person name="Sekine M."/>
            <person name="Baba S."/>
            <person name="Kosugi H."/>
            <person name="Hosoyama A."/>
            <person name="Nagai Y."/>
            <person name="Sakai M."/>
            <person name="Ogura K."/>
            <person name="Otuka R."/>
            <person name="Nakazawa H."/>
            <person name="Takamiya M."/>
            <person name="Ohfuku Y."/>
            <person name="Funahashi T."/>
            <person name="Tanaka T."/>
            <person name="Kudoh Y."/>
            <person name="Yamazaki J."/>
            <person name="Kushida N."/>
            <person name="Oguchi A."/>
            <person name="Aoki K."/>
            <person name="Nakamura Y."/>
            <person name="Robb T.F."/>
            <person name="Horikoshi K."/>
            <person name="Masuchi Y."/>
            <person name="Shizuya H."/>
            <person name="Kikuchi H."/>
        </authorList>
    </citation>
    <scope>NUCLEOTIDE SEQUENCE [LARGE SCALE GENOMIC DNA]</scope>
    <source>
        <strain evidence="8">ATCC 700860 / DSM 12428 / JCM 9974 / NBRC 100139 / OT-3</strain>
    </source>
</reference>
<evidence type="ECO:0000256" key="5">
    <source>
        <dbReference type="ARBA" id="ARBA00023136"/>
    </source>
</evidence>
<dbReference type="EMBL" id="BA000001">
    <property type="protein sequence ID" value="BAA30102.1"/>
    <property type="molecule type" value="Genomic_DNA"/>
</dbReference>
<evidence type="ECO:0008006" key="9">
    <source>
        <dbReference type="Google" id="ProtNLM"/>
    </source>
</evidence>
<dbReference type="InterPro" id="IPR050833">
    <property type="entry name" value="Poly_Biosynth_Transport"/>
</dbReference>
<organism evidence="7 8">
    <name type="scientific">Pyrococcus horikoshii (strain ATCC 700860 / DSM 12428 / JCM 9974 / NBRC 100139 / OT-3)</name>
    <dbReference type="NCBI Taxonomy" id="70601"/>
    <lineage>
        <taxon>Archaea</taxon>
        <taxon>Methanobacteriati</taxon>
        <taxon>Methanobacteriota</taxon>
        <taxon>Thermococci</taxon>
        <taxon>Thermococcales</taxon>
        <taxon>Thermococcaceae</taxon>
        <taxon>Pyrococcus</taxon>
    </lineage>
</organism>
<feature type="transmembrane region" description="Helical" evidence="6">
    <location>
        <begin position="272"/>
        <end position="291"/>
    </location>
</feature>
<evidence type="ECO:0000313" key="7">
    <source>
        <dbReference type="EMBL" id="BAA30102.1"/>
    </source>
</evidence>
<gene>
    <name evidence="7" type="ordered locus">PH1005</name>
</gene>
<dbReference type="KEGG" id="pho:PH1005"/>
<keyword evidence="4 6" id="KW-1133">Transmembrane helix</keyword>
<evidence type="ECO:0000256" key="6">
    <source>
        <dbReference type="SAM" id="Phobius"/>
    </source>
</evidence>
<feature type="transmembrane region" description="Helical" evidence="6">
    <location>
        <begin position="156"/>
        <end position="172"/>
    </location>
</feature>
<evidence type="ECO:0000256" key="3">
    <source>
        <dbReference type="ARBA" id="ARBA00022692"/>
    </source>
</evidence>
<keyword evidence="5 6" id="KW-0472">Membrane</keyword>
<dbReference type="STRING" id="70601.gene:9377962"/>
<dbReference type="eggNOG" id="arCOG05806">
    <property type="taxonomic scope" value="Archaea"/>
</dbReference>
<feature type="transmembrane region" description="Helical" evidence="6">
    <location>
        <begin position="224"/>
        <end position="251"/>
    </location>
</feature>
<evidence type="ECO:0000256" key="4">
    <source>
        <dbReference type="ARBA" id="ARBA00022989"/>
    </source>
</evidence>
<feature type="transmembrane region" description="Helical" evidence="6">
    <location>
        <begin position="297"/>
        <end position="316"/>
    </location>
</feature>
<feature type="transmembrane region" description="Helical" evidence="6">
    <location>
        <begin position="50"/>
        <end position="71"/>
    </location>
</feature>
<evidence type="ECO:0000313" key="8">
    <source>
        <dbReference type="Proteomes" id="UP000000752"/>
    </source>
</evidence>
<evidence type="ECO:0000256" key="1">
    <source>
        <dbReference type="ARBA" id="ARBA00004651"/>
    </source>
</evidence>
<dbReference type="AlphaFoldDB" id="O58733"/>
<keyword evidence="8" id="KW-1185">Reference proteome</keyword>
<dbReference type="PIR" id="H71092">
    <property type="entry name" value="H71092"/>
</dbReference>
<keyword evidence="2" id="KW-1003">Cell membrane</keyword>
<dbReference type="GO" id="GO:0005886">
    <property type="term" value="C:plasma membrane"/>
    <property type="evidence" value="ECO:0007669"/>
    <property type="project" value="UniProtKB-SubCell"/>
</dbReference>
<proteinExistence type="predicted"/>